<feature type="transmembrane region" description="Helical" evidence="11">
    <location>
        <begin position="56"/>
        <end position="76"/>
    </location>
</feature>
<dbReference type="InterPro" id="IPR003892">
    <property type="entry name" value="CUE"/>
</dbReference>
<feature type="transmembrane region" description="Helical" evidence="11">
    <location>
        <begin position="196"/>
        <end position="217"/>
    </location>
</feature>
<dbReference type="GO" id="GO:0000151">
    <property type="term" value="C:ubiquitin ligase complex"/>
    <property type="evidence" value="ECO:0000318"/>
    <property type="project" value="GO_Central"/>
</dbReference>
<dbReference type="CDD" id="cd16455">
    <property type="entry name" value="RING-H2_AMFR"/>
    <property type="match status" value="1"/>
</dbReference>
<dbReference type="GO" id="GO:0005783">
    <property type="term" value="C:endoplasmic reticulum"/>
    <property type="evidence" value="ECO:0000318"/>
    <property type="project" value="GO_Central"/>
</dbReference>
<evidence type="ECO:0000256" key="7">
    <source>
        <dbReference type="ARBA" id="ARBA00022833"/>
    </source>
</evidence>
<dbReference type="SMART" id="SM00184">
    <property type="entry name" value="RING"/>
    <property type="match status" value="1"/>
</dbReference>
<dbReference type="PANTHER" id="PTHR15067">
    <property type="entry name" value="E3 UBIQUITIN-PROTEIN LIGASE RNF8"/>
    <property type="match status" value="1"/>
</dbReference>
<dbReference type="GO" id="GO:0030968">
    <property type="term" value="P:endoplasmic reticulum unfolded protein response"/>
    <property type="evidence" value="ECO:0000318"/>
    <property type="project" value="GO_Central"/>
</dbReference>
<dbReference type="SMART" id="SM00744">
    <property type="entry name" value="RINGv"/>
    <property type="match status" value="1"/>
</dbReference>
<dbReference type="Pfam" id="PF25563">
    <property type="entry name" value="TPR_SYVN1_N"/>
    <property type="match status" value="1"/>
</dbReference>
<dbReference type="SMART" id="SM00546">
    <property type="entry name" value="CUE"/>
    <property type="match status" value="1"/>
</dbReference>
<dbReference type="PANTHER" id="PTHR15067:SF5">
    <property type="entry name" value="E3 UBIQUITIN-PROTEIN LIGASE AMFR"/>
    <property type="match status" value="1"/>
</dbReference>
<comment type="pathway">
    <text evidence="2">Protein modification; protein ubiquitination.</text>
</comment>
<keyword evidence="15" id="KW-1185">Reference proteome</keyword>
<dbReference type="GO" id="GO:0005829">
    <property type="term" value="C:cytosol"/>
    <property type="evidence" value="ECO:0000318"/>
    <property type="project" value="GO_Central"/>
</dbReference>
<organism evidence="14 15">
    <name type="scientific">Nematostella vectensis</name>
    <name type="common">Starlet sea anemone</name>
    <dbReference type="NCBI Taxonomy" id="45351"/>
    <lineage>
        <taxon>Eukaryota</taxon>
        <taxon>Metazoa</taxon>
        <taxon>Cnidaria</taxon>
        <taxon>Anthozoa</taxon>
        <taxon>Hexacorallia</taxon>
        <taxon>Actiniaria</taxon>
        <taxon>Edwardsiidae</taxon>
        <taxon>Nematostella</taxon>
    </lineage>
</organism>
<evidence type="ECO:0000256" key="6">
    <source>
        <dbReference type="ARBA" id="ARBA00022771"/>
    </source>
</evidence>
<keyword evidence="3" id="KW-0808">Transferase</keyword>
<dbReference type="InterPro" id="IPR011016">
    <property type="entry name" value="Znf_RING-CH"/>
</dbReference>
<evidence type="ECO:0000313" key="14">
    <source>
        <dbReference type="EMBL" id="EDO34524.1"/>
    </source>
</evidence>
<feature type="transmembrane region" description="Helical" evidence="11">
    <location>
        <begin position="97"/>
        <end position="120"/>
    </location>
</feature>
<accession>A7SP29</accession>
<name>A7SP29_NEMVE</name>
<keyword evidence="9 11" id="KW-0472">Membrane</keyword>
<comment type="subcellular location">
    <subcellularLocation>
        <location evidence="1">Membrane</location>
        <topology evidence="1">Multi-pass membrane protein</topology>
    </subcellularLocation>
</comment>
<evidence type="ECO:0000256" key="8">
    <source>
        <dbReference type="ARBA" id="ARBA00022989"/>
    </source>
</evidence>
<evidence type="ECO:0000256" key="4">
    <source>
        <dbReference type="ARBA" id="ARBA00022692"/>
    </source>
</evidence>
<dbReference type="Pfam" id="PF02845">
    <property type="entry name" value="CUE"/>
    <property type="match status" value="1"/>
</dbReference>
<dbReference type="GO" id="GO:0016020">
    <property type="term" value="C:membrane"/>
    <property type="evidence" value="ECO:0007669"/>
    <property type="project" value="UniProtKB-SubCell"/>
</dbReference>
<evidence type="ECO:0000313" key="15">
    <source>
        <dbReference type="Proteomes" id="UP000001593"/>
    </source>
</evidence>
<dbReference type="GO" id="GO:0061630">
    <property type="term" value="F:ubiquitin protein ligase activity"/>
    <property type="evidence" value="ECO:0000318"/>
    <property type="project" value="GO_Central"/>
</dbReference>
<gene>
    <name evidence="14" type="ORF">NEMVEDRAFT_v1g125608</name>
</gene>
<dbReference type="PhylomeDB" id="A7SP29"/>
<dbReference type="HOGENOM" id="CLU_015061_0_1_1"/>
<dbReference type="CDD" id="cd14421">
    <property type="entry name" value="CUE_AMFR"/>
    <property type="match status" value="1"/>
</dbReference>
<evidence type="ECO:0000256" key="2">
    <source>
        <dbReference type="ARBA" id="ARBA00004906"/>
    </source>
</evidence>
<keyword evidence="5" id="KW-0479">Metal-binding</keyword>
<dbReference type="Gene3D" id="3.30.40.10">
    <property type="entry name" value="Zinc/RING finger domain, C3HC4 (zinc finger)"/>
    <property type="match status" value="1"/>
</dbReference>
<feature type="non-terminal residue" evidence="14">
    <location>
        <position position="407"/>
    </location>
</feature>
<keyword evidence="7" id="KW-0862">Zinc</keyword>
<feature type="transmembrane region" description="Helical" evidence="11">
    <location>
        <begin position="33"/>
        <end position="50"/>
    </location>
</feature>
<dbReference type="InterPro" id="IPR001841">
    <property type="entry name" value="Znf_RING"/>
</dbReference>
<evidence type="ECO:0000256" key="10">
    <source>
        <dbReference type="PROSITE-ProRule" id="PRU00175"/>
    </source>
</evidence>
<keyword evidence="4 11" id="KW-0812">Transmembrane</keyword>
<evidence type="ECO:0000256" key="11">
    <source>
        <dbReference type="SAM" id="Phobius"/>
    </source>
</evidence>
<dbReference type="OMA" id="EPFCIWT"/>
<evidence type="ECO:0000256" key="3">
    <source>
        <dbReference type="ARBA" id="ARBA00022679"/>
    </source>
</evidence>
<dbReference type="FunCoup" id="A7SP29">
    <property type="interactions" value="369"/>
</dbReference>
<dbReference type="FunFam" id="3.30.40.10:FF:000259">
    <property type="entry name" value="E3 ubiquitin protein ligase RIN2"/>
    <property type="match status" value="1"/>
</dbReference>
<evidence type="ECO:0000256" key="5">
    <source>
        <dbReference type="ARBA" id="ARBA00022723"/>
    </source>
</evidence>
<evidence type="ECO:0000256" key="1">
    <source>
        <dbReference type="ARBA" id="ARBA00004141"/>
    </source>
</evidence>
<dbReference type="AlphaFoldDB" id="A7SP29"/>
<dbReference type="Pfam" id="PF13639">
    <property type="entry name" value="zf-RING_2"/>
    <property type="match status" value="1"/>
</dbReference>
<dbReference type="GO" id="GO:0006511">
    <property type="term" value="P:ubiquitin-dependent protein catabolic process"/>
    <property type="evidence" value="ECO:0000318"/>
    <property type="project" value="GO_Central"/>
</dbReference>
<dbReference type="PROSITE" id="PS51140">
    <property type="entry name" value="CUE"/>
    <property type="match status" value="1"/>
</dbReference>
<sequence>MVYGCLFMFGKVIQRIVFGDLRAAELQQIQDKFWNFVFYKFIFIFGVLNVQKMNEVMWWTAWFTLLGFFHLFAQLCKDRFEYLSFSPTTTPSTHGKIAGLLVVLLFLCNGLFSLTMFVGWPHGIHTFTFMLAEVCILYTVLTTSMIYYFIRYGIHLWDIGHVGTWEGRNTWSYYTDLLLDIGMCSVDFAHHLHMLLWSNIFLSMASLVLCMQLRHLFYEIKKRLARHRNFVRIQKCTETRFPEATTEELLQNNDDCAICWDNMGKARKLPCNHLFHSSCLRAWLENDTSCPTCRKSLAEDLQPEEEEERSRGMAAFMTGRDIRRNHFHFDGTRIASWFPSFSVEVVHTHTDNMENLQLPESRVEAMAHQVHAMFPHVPINIITEDLRQTHSIELTTDNFLEGRLAVP</sequence>
<keyword evidence="8 11" id="KW-1133">Transmembrane helix</keyword>
<dbReference type="GO" id="GO:0008270">
    <property type="term" value="F:zinc ion binding"/>
    <property type="evidence" value="ECO:0007669"/>
    <property type="project" value="UniProtKB-KW"/>
</dbReference>
<proteinExistence type="predicted"/>
<dbReference type="SUPFAM" id="SSF57850">
    <property type="entry name" value="RING/U-box"/>
    <property type="match status" value="1"/>
</dbReference>
<dbReference type="EMBL" id="DS469727">
    <property type="protein sequence ID" value="EDO34524.1"/>
    <property type="molecule type" value="Genomic_DNA"/>
</dbReference>
<evidence type="ECO:0000259" key="12">
    <source>
        <dbReference type="PROSITE" id="PS50089"/>
    </source>
</evidence>
<dbReference type="InterPro" id="IPR013083">
    <property type="entry name" value="Znf_RING/FYVE/PHD"/>
</dbReference>
<dbReference type="Gene3D" id="1.10.8.10">
    <property type="entry name" value="DNA helicase RuvA subunit, C-terminal domain"/>
    <property type="match status" value="1"/>
</dbReference>
<dbReference type="eggNOG" id="KOG0802">
    <property type="taxonomic scope" value="Eukaryota"/>
</dbReference>
<keyword evidence="6 10" id="KW-0863">Zinc-finger</keyword>
<dbReference type="STRING" id="45351.A7SP29"/>
<dbReference type="InParanoid" id="A7SP29"/>
<reference evidence="14 15" key="1">
    <citation type="journal article" date="2007" name="Science">
        <title>Sea anemone genome reveals ancestral eumetazoan gene repertoire and genomic organization.</title>
        <authorList>
            <person name="Putnam N.H."/>
            <person name="Srivastava M."/>
            <person name="Hellsten U."/>
            <person name="Dirks B."/>
            <person name="Chapman J."/>
            <person name="Salamov A."/>
            <person name="Terry A."/>
            <person name="Shapiro H."/>
            <person name="Lindquist E."/>
            <person name="Kapitonov V.V."/>
            <person name="Jurka J."/>
            <person name="Genikhovich G."/>
            <person name="Grigoriev I.V."/>
            <person name="Lucas S.M."/>
            <person name="Steele R.E."/>
            <person name="Finnerty J.R."/>
            <person name="Technau U."/>
            <person name="Martindale M.Q."/>
            <person name="Rokhsar D.S."/>
        </authorList>
    </citation>
    <scope>NUCLEOTIDE SEQUENCE [LARGE SCALE GENOMIC DNA]</scope>
    <source>
        <strain evidence="15">CH2 X CH6</strain>
    </source>
</reference>
<feature type="transmembrane region" description="Helical" evidence="11">
    <location>
        <begin position="126"/>
        <end position="150"/>
    </location>
</feature>
<evidence type="ECO:0008006" key="16">
    <source>
        <dbReference type="Google" id="ProtNLM"/>
    </source>
</evidence>
<feature type="domain" description="RING-type" evidence="12">
    <location>
        <begin position="256"/>
        <end position="294"/>
    </location>
</feature>
<evidence type="ECO:0000259" key="13">
    <source>
        <dbReference type="PROSITE" id="PS51140"/>
    </source>
</evidence>
<evidence type="ECO:0000256" key="9">
    <source>
        <dbReference type="ARBA" id="ARBA00023136"/>
    </source>
</evidence>
<dbReference type="InterPro" id="IPR057992">
    <property type="entry name" value="TPR_SYVN1_N"/>
</dbReference>
<feature type="domain" description="CUE" evidence="13">
    <location>
        <begin position="362"/>
        <end position="404"/>
    </location>
</feature>
<dbReference type="Proteomes" id="UP000001593">
    <property type="component" value="Unassembled WGS sequence"/>
</dbReference>
<dbReference type="GO" id="GO:0070936">
    <property type="term" value="P:protein K48-linked ubiquitination"/>
    <property type="evidence" value="ECO:0000318"/>
    <property type="project" value="GO_Central"/>
</dbReference>
<protein>
    <recommendedName>
        <fullName evidence="16">RING-type E3 ubiquitin transferase</fullName>
    </recommendedName>
</protein>
<dbReference type="GO" id="GO:0043130">
    <property type="term" value="F:ubiquitin binding"/>
    <property type="evidence" value="ECO:0007669"/>
    <property type="project" value="InterPro"/>
</dbReference>
<dbReference type="PROSITE" id="PS50089">
    <property type="entry name" value="ZF_RING_2"/>
    <property type="match status" value="1"/>
</dbReference>